<keyword evidence="1 2" id="KW-0597">Phosphoprotein</keyword>
<dbReference type="SUPFAM" id="SSF52172">
    <property type="entry name" value="CheY-like"/>
    <property type="match status" value="1"/>
</dbReference>
<dbReference type="EMBL" id="CP047045">
    <property type="protein sequence ID" value="QGZ93854.1"/>
    <property type="molecule type" value="Genomic_DNA"/>
</dbReference>
<dbReference type="Gene3D" id="1.20.140.160">
    <property type="match status" value="1"/>
</dbReference>
<dbReference type="Pfam" id="PF22029">
    <property type="entry name" value="PhyR_sigma2"/>
    <property type="match status" value="1"/>
</dbReference>
<evidence type="ECO:0000313" key="5">
    <source>
        <dbReference type="Proteomes" id="UP000431269"/>
    </source>
</evidence>
<gene>
    <name evidence="4" type="primary">pdtaR_1</name>
    <name evidence="4" type="ORF">DSM104635_00668</name>
</gene>
<dbReference type="InterPro" id="IPR013324">
    <property type="entry name" value="RNA_pol_sigma_r3/r4-like"/>
</dbReference>
<dbReference type="SUPFAM" id="SSF88659">
    <property type="entry name" value="Sigma3 and sigma4 domains of RNA polymerase sigma factors"/>
    <property type="match status" value="1"/>
</dbReference>
<dbReference type="KEGG" id="tsv:DSM104635_00668"/>
<keyword evidence="5" id="KW-1185">Reference proteome</keyword>
<dbReference type="InterPro" id="IPR050595">
    <property type="entry name" value="Bact_response_regulator"/>
</dbReference>
<dbReference type="PANTHER" id="PTHR44591">
    <property type="entry name" value="STRESS RESPONSE REGULATOR PROTEIN 1"/>
    <property type="match status" value="1"/>
</dbReference>
<dbReference type="InterPro" id="IPR014605">
    <property type="entry name" value="Sig_resp-reg_PhyR"/>
</dbReference>
<sequence length="280" mass="30402">MSLQPPEPQKSNENKGSYMSLAREIAPHLPLLRRYARALTGAQPSGDAFVAAALEAIVARPEEFPRNLDPRAGLYQVFHRIWESGNVEVEADETARGAKKAQERLRALSPLTRQALLLTTLESFTVQETGEILGRSPEEVNALIDEALEELDRQTKARILIIEDEAVIAMDLSDLVTGAGHDVCAVEATASAAVAAAKRERPDLVLADIQLADGSSGIDAVKEILASFEVPVIFITAFPDRLLTGERPEPTFLITKPYSPDMVRAAVSQALFFESTGSLN</sequence>
<dbReference type="PROSITE" id="PS50110">
    <property type="entry name" value="RESPONSE_REGULATORY"/>
    <property type="match status" value="1"/>
</dbReference>
<dbReference type="InterPro" id="IPR011006">
    <property type="entry name" value="CheY-like_superfamily"/>
</dbReference>
<evidence type="ECO:0000256" key="1">
    <source>
        <dbReference type="ARBA" id="ARBA00022553"/>
    </source>
</evidence>
<feature type="modified residue" description="4-aspartylphosphate" evidence="2">
    <location>
        <position position="208"/>
    </location>
</feature>
<feature type="domain" description="Response regulatory" evidence="3">
    <location>
        <begin position="158"/>
        <end position="271"/>
    </location>
</feature>
<evidence type="ECO:0000313" key="4">
    <source>
        <dbReference type="EMBL" id="QGZ93854.1"/>
    </source>
</evidence>
<dbReference type="Proteomes" id="UP000431269">
    <property type="component" value="Chromosome"/>
</dbReference>
<dbReference type="Pfam" id="PF00072">
    <property type="entry name" value="Response_reg"/>
    <property type="match status" value="1"/>
</dbReference>
<dbReference type="InterPro" id="IPR053866">
    <property type="entry name" value="PhyR_sigma2"/>
</dbReference>
<dbReference type="Gene3D" id="3.40.50.2300">
    <property type="match status" value="1"/>
</dbReference>
<dbReference type="GO" id="GO:0000160">
    <property type="term" value="P:phosphorelay signal transduction system"/>
    <property type="evidence" value="ECO:0007669"/>
    <property type="project" value="InterPro"/>
</dbReference>
<dbReference type="Pfam" id="PF22233">
    <property type="entry name" value="PhyR_sigma-like"/>
    <property type="match status" value="1"/>
</dbReference>
<dbReference type="AlphaFoldDB" id="A0A6I6MLI5"/>
<name>A0A6I6MLI5_9CAUL</name>
<reference evidence="5" key="1">
    <citation type="submission" date="2019-12" db="EMBL/GenBank/DDBJ databases">
        <title>Complete genome of Terracaulis silvestris 0127_4.</title>
        <authorList>
            <person name="Vieira S."/>
            <person name="Riedel T."/>
            <person name="Sproer C."/>
            <person name="Pascual J."/>
            <person name="Boedeker C."/>
            <person name="Overmann J."/>
        </authorList>
    </citation>
    <scope>NUCLEOTIDE SEQUENCE [LARGE SCALE GENOMIC DNA]</scope>
    <source>
        <strain evidence="5">0127_4</strain>
    </source>
</reference>
<accession>A0A6I6MLI5</accession>
<evidence type="ECO:0000256" key="2">
    <source>
        <dbReference type="PROSITE-ProRule" id="PRU00169"/>
    </source>
</evidence>
<proteinExistence type="predicted"/>
<dbReference type="CDD" id="cd17540">
    <property type="entry name" value="REC_PhyR"/>
    <property type="match status" value="1"/>
</dbReference>
<dbReference type="SMART" id="SM00448">
    <property type="entry name" value="REC"/>
    <property type="match status" value="1"/>
</dbReference>
<dbReference type="NCBIfam" id="NF006623">
    <property type="entry name" value="PRK09191.1"/>
    <property type="match status" value="1"/>
</dbReference>
<organism evidence="4 5">
    <name type="scientific">Terricaulis silvestris</name>
    <dbReference type="NCBI Taxonomy" id="2686094"/>
    <lineage>
        <taxon>Bacteria</taxon>
        <taxon>Pseudomonadati</taxon>
        <taxon>Pseudomonadota</taxon>
        <taxon>Alphaproteobacteria</taxon>
        <taxon>Caulobacterales</taxon>
        <taxon>Caulobacteraceae</taxon>
        <taxon>Terricaulis</taxon>
    </lineage>
</organism>
<dbReference type="InterPro" id="IPR001789">
    <property type="entry name" value="Sig_transdc_resp-reg_receiver"/>
</dbReference>
<evidence type="ECO:0000259" key="3">
    <source>
        <dbReference type="PROSITE" id="PS50110"/>
    </source>
</evidence>
<dbReference type="PIRSF" id="PIRSF036400">
    <property type="entry name" value="RR_Ctr_UCP036400"/>
    <property type="match status" value="1"/>
</dbReference>
<dbReference type="InterPro" id="IPR053867">
    <property type="entry name" value="PhyR_sigma4"/>
</dbReference>
<protein>
    <submittedName>
        <fullName evidence="4">Putative transcriptional regulatory protein pdtaR</fullName>
    </submittedName>
</protein>
<dbReference type="PANTHER" id="PTHR44591:SF3">
    <property type="entry name" value="RESPONSE REGULATORY DOMAIN-CONTAINING PROTEIN"/>
    <property type="match status" value="1"/>
</dbReference>